<protein>
    <submittedName>
        <fullName evidence="1">Uncharacterized protein</fullName>
    </submittedName>
</protein>
<dbReference type="Proteomes" id="UP000007953">
    <property type="component" value="Plasmid megaplasmid"/>
</dbReference>
<evidence type="ECO:0000313" key="2">
    <source>
        <dbReference type="Proteomes" id="UP000007953"/>
    </source>
</evidence>
<proteinExistence type="predicted"/>
<accession>F6G8I5</accession>
<keyword evidence="1" id="KW-0614">Plasmid</keyword>
<dbReference type="AlphaFoldDB" id="F6G8I5"/>
<sequence>MRTAELMNTSDQSPYPNALSCCITVLLRVDTIWLGSQMLMMSMAVTTMHEQVHERTCGEQQEWQERNDVGPMLAPKEIRDDQQKADQYQLRSCDSRCGLARLPMLVAFHIRLRSERFDQPSYVFQYWRHGER</sequence>
<geneLocation type="plasmid" evidence="2"/>
<dbReference type="KEGG" id="rsn:RSPO_m00435"/>
<dbReference type="EMBL" id="CP002820">
    <property type="protein sequence ID" value="AEG71076.1"/>
    <property type="molecule type" value="Genomic_DNA"/>
</dbReference>
<reference evidence="1 2" key="1">
    <citation type="journal article" date="2011" name="J. Bacteriol.">
        <title>Complete genome sequence of the plant pathogen Ralstonia solanacearum strain Po82.</title>
        <authorList>
            <person name="Xu J."/>
            <person name="Zheng H.J."/>
            <person name="Liu L."/>
            <person name="Pan Z.C."/>
            <person name="Prior P."/>
            <person name="Tang B."/>
            <person name="Xu J.S."/>
            <person name="Zhang H."/>
            <person name="Tian Q."/>
            <person name="Zhang L.Q."/>
            <person name="Feng J."/>
        </authorList>
    </citation>
    <scope>NUCLEOTIDE SEQUENCE [LARGE SCALE GENOMIC DNA]</scope>
    <source>
        <strain evidence="2">Po82</strain>
    </source>
</reference>
<evidence type="ECO:0000313" key="1">
    <source>
        <dbReference type="EMBL" id="AEG71076.1"/>
    </source>
</evidence>
<name>F6G8I5_RALS8</name>
<organism evidence="1 2">
    <name type="scientific">Ralstonia solanacearum (strain Po82)</name>
    <dbReference type="NCBI Taxonomy" id="1031711"/>
    <lineage>
        <taxon>Bacteria</taxon>
        <taxon>Pseudomonadati</taxon>
        <taxon>Pseudomonadota</taxon>
        <taxon>Betaproteobacteria</taxon>
        <taxon>Burkholderiales</taxon>
        <taxon>Burkholderiaceae</taxon>
        <taxon>Ralstonia</taxon>
        <taxon>Ralstonia solanacearum species complex</taxon>
    </lineage>
</organism>
<dbReference type="HOGENOM" id="CLU_1915350_0_0_4"/>
<gene>
    <name evidence="1" type="ordered locus">RSPO_m00435</name>
</gene>